<evidence type="ECO:0000256" key="1">
    <source>
        <dbReference type="SAM" id="MobiDB-lite"/>
    </source>
</evidence>
<feature type="compositionally biased region" description="Basic and acidic residues" evidence="1">
    <location>
        <begin position="32"/>
        <end position="43"/>
    </location>
</feature>
<proteinExistence type="predicted"/>
<evidence type="ECO:0000313" key="2">
    <source>
        <dbReference type="EMBL" id="DAD95911.1"/>
    </source>
</evidence>
<reference evidence="2" key="1">
    <citation type="journal article" date="2021" name="Proc. Natl. Acad. Sci. U.S.A.">
        <title>A Catalog of Tens of Thousands of Viruses from Human Metagenomes Reveals Hidden Associations with Chronic Diseases.</title>
        <authorList>
            <person name="Tisza M.J."/>
            <person name="Buck C.B."/>
        </authorList>
    </citation>
    <scope>NUCLEOTIDE SEQUENCE</scope>
    <source>
        <strain evidence="2">CtGMq5</strain>
    </source>
</reference>
<sequence>MATKKRIDEAAEARINDAYARAAEKATGIKPMSDDPKYKDFGKTVKKTTAKKSATKKPAVKKPAAKKTATKKK</sequence>
<evidence type="ECO:0008006" key="3">
    <source>
        <dbReference type="Google" id="ProtNLM"/>
    </source>
</evidence>
<feature type="region of interest" description="Disordered" evidence="1">
    <location>
        <begin position="22"/>
        <end position="73"/>
    </location>
</feature>
<name>A0A8S5NNH0_9CAUD</name>
<accession>A0A8S5NNH0</accession>
<dbReference type="EMBL" id="BK015206">
    <property type="protein sequence ID" value="DAD95911.1"/>
    <property type="molecule type" value="Genomic_DNA"/>
</dbReference>
<feature type="compositionally biased region" description="Basic residues" evidence="1">
    <location>
        <begin position="44"/>
        <end position="73"/>
    </location>
</feature>
<organism evidence="2">
    <name type="scientific">Siphoviridae sp. ctGMq5</name>
    <dbReference type="NCBI Taxonomy" id="2826220"/>
    <lineage>
        <taxon>Viruses</taxon>
        <taxon>Duplodnaviria</taxon>
        <taxon>Heunggongvirae</taxon>
        <taxon>Uroviricota</taxon>
        <taxon>Caudoviricetes</taxon>
    </lineage>
</organism>
<protein>
    <recommendedName>
        <fullName evidence="3">Histone</fullName>
    </recommendedName>
</protein>